<name>A0ABV9Z707_9HYPH</name>
<gene>
    <name evidence="4" type="ORF">ACFPFW_16810</name>
</gene>
<organism evidence="4 5">
    <name type="scientific">Flaviflagellibacter deserti</name>
    <dbReference type="NCBI Taxonomy" id="2267266"/>
    <lineage>
        <taxon>Bacteria</taxon>
        <taxon>Pseudomonadati</taxon>
        <taxon>Pseudomonadota</taxon>
        <taxon>Alphaproteobacteria</taxon>
        <taxon>Hyphomicrobiales</taxon>
        <taxon>Flaviflagellibacter</taxon>
    </lineage>
</organism>
<comment type="similarity">
    <text evidence="1 3">Belongs to the short-chain dehydrogenases/reductases (SDR) family.</text>
</comment>
<dbReference type="GO" id="GO:0016491">
    <property type="term" value="F:oxidoreductase activity"/>
    <property type="evidence" value="ECO:0007669"/>
    <property type="project" value="UniProtKB-KW"/>
</dbReference>
<dbReference type="RefSeq" id="WP_379771645.1">
    <property type="nucleotide sequence ID" value="NZ_JBHSJF010000008.1"/>
</dbReference>
<dbReference type="Gene3D" id="3.40.50.720">
    <property type="entry name" value="NAD(P)-binding Rossmann-like Domain"/>
    <property type="match status" value="1"/>
</dbReference>
<dbReference type="SUPFAM" id="SSF51735">
    <property type="entry name" value="NAD(P)-binding Rossmann-fold domains"/>
    <property type="match status" value="1"/>
</dbReference>
<dbReference type="EMBL" id="JBHSJF010000008">
    <property type="protein sequence ID" value="MFC5069678.1"/>
    <property type="molecule type" value="Genomic_DNA"/>
</dbReference>
<accession>A0ABV9Z707</accession>
<dbReference type="CDD" id="cd05233">
    <property type="entry name" value="SDR_c"/>
    <property type="match status" value="1"/>
</dbReference>
<dbReference type="InterPro" id="IPR020904">
    <property type="entry name" value="Sc_DH/Rdtase_CS"/>
</dbReference>
<evidence type="ECO:0000313" key="5">
    <source>
        <dbReference type="Proteomes" id="UP001595796"/>
    </source>
</evidence>
<evidence type="ECO:0000256" key="2">
    <source>
        <dbReference type="ARBA" id="ARBA00023002"/>
    </source>
</evidence>
<sequence length="268" mass="28449">MSGSSKGKVVVTGASAGIGAVYADRLAKRGYDLVLVARNEERLKELAARITAETGRKVEVVKADLTSKADTARVEAVLRNDPDVTGLVNNAGMGVQGTILEADVEKLDTMIQLNVTAPTRLASAAAAGFASRGNGTIINIASVLALAPELFNGVYSGTKAYVLNLTKSMQRELADKGVRVQAVLPGATRTEIWERAGIDVEEFPAEMVMGVDEMVDAALSGLDQGEPITVPPLPDMKDWDAYEGARLALQPNLSRQHAAERYRSKQAA</sequence>
<dbReference type="PROSITE" id="PS00061">
    <property type="entry name" value="ADH_SHORT"/>
    <property type="match status" value="1"/>
</dbReference>
<keyword evidence="2 4" id="KW-0560">Oxidoreductase</keyword>
<dbReference type="InterPro" id="IPR036291">
    <property type="entry name" value="NAD(P)-bd_dom_sf"/>
</dbReference>
<proteinExistence type="inferred from homology"/>
<keyword evidence="5" id="KW-1185">Reference proteome</keyword>
<protein>
    <submittedName>
        <fullName evidence="4">SDR family NAD(P)-dependent oxidoreductase</fullName>
        <ecNumber evidence="4">1.-.-.-</ecNumber>
    </submittedName>
</protein>
<dbReference type="PRINTS" id="PR00081">
    <property type="entry name" value="GDHRDH"/>
</dbReference>
<dbReference type="PRINTS" id="PR00080">
    <property type="entry name" value="SDRFAMILY"/>
</dbReference>
<evidence type="ECO:0000256" key="1">
    <source>
        <dbReference type="ARBA" id="ARBA00006484"/>
    </source>
</evidence>
<evidence type="ECO:0000313" key="4">
    <source>
        <dbReference type="EMBL" id="MFC5069678.1"/>
    </source>
</evidence>
<reference evidence="5" key="1">
    <citation type="journal article" date="2019" name="Int. J. Syst. Evol. Microbiol.">
        <title>The Global Catalogue of Microorganisms (GCM) 10K type strain sequencing project: providing services to taxonomists for standard genome sequencing and annotation.</title>
        <authorList>
            <consortium name="The Broad Institute Genomics Platform"/>
            <consortium name="The Broad Institute Genome Sequencing Center for Infectious Disease"/>
            <person name="Wu L."/>
            <person name="Ma J."/>
        </authorList>
    </citation>
    <scope>NUCLEOTIDE SEQUENCE [LARGE SCALE GENOMIC DNA]</scope>
    <source>
        <strain evidence="5">CGMCC 1.16444</strain>
    </source>
</reference>
<dbReference type="PANTHER" id="PTHR42901">
    <property type="entry name" value="ALCOHOL DEHYDROGENASE"/>
    <property type="match status" value="1"/>
</dbReference>
<dbReference type="Proteomes" id="UP001595796">
    <property type="component" value="Unassembled WGS sequence"/>
</dbReference>
<dbReference type="PANTHER" id="PTHR42901:SF1">
    <property type="entry name" value="ALCOHOL DEHYDROGENASE"/>
    <property type="match status" value="1"/>
</dbReference>
<dbReference type="InterPro" id="IPR002347">
    <property type="entry name" value="SDR_fam"/>
</dbReference>
<evidence type="ECO:0000256" key="3">
    <source>
        <dbReference type="RuleBase" id="RU000363"/>
    </source>
</evidence>
<dbReference type="EC" id="1.-.-.-" evidence="4"/>
<dbReference type="PIRSF" id="PIRSF000126">
    <property type="entry name" value="11-beta-HSD1"/>
    <property type="match status" value="1"/>
</dbReference>
<comment type="caution">
    <text evidence="4">The sequence shown here is derived from an EMBL/GenBank/DDBJ whole genome shotgun (WGS) entry which is preliminary data.</text>
</comment>
<dbReference type="Pfam" id="PF00106">
    <property type="entry name" value="adh_short"/>
    <property type="match status" value="1"/>
</dbReference>